<evidence type="ECO:0000256" key="1">
    <source>
        <dbReference type="ARBA" id="ARBA00000799"/>
    </source>
</evidence>
<evidence type="ECO:0000256" key="5">
    <source>
        <dbReference type="ARBA" id="ARBA00041564"/>
    </source>
</evidence>
<dbReference type="AlphaFoldDB" id="A0A853ICH3"/>
<dbReference type="SUPFAM" id="SSF56322">
    <property type="entry name" value="ADC synthase"/>
    <property type="match status" value="1"/>
</dbReference>
<evidence type="ECO:0000256" key="2">
    <source>
        <dbReference type="ARBA" id="ARBA00005297"/>
    </source>
</evidence>
<evidence type="ECO:0000256" key="3">
    <source>
        <dbReference type="ARBA" id="ARBA00012824"/>
    </source>
</evidence>
<evidence type="ECO:0000313" key="7">
    <source>
        <dbReference type="EMBL" id="NYZ65066.1"/>
    </source>
</evidence>
<name>A0A853ICH3_9GAMM</name>
<dbReference type="InterPro" id="IPR015890">
    <property type="entry name" value="Chorismate_C"/>
</dbReference>
<sequence>MKVNCSELIPTGSELISHYDPNDFSFFFGSPKHALLARGVQQMSASTKADSGLPEAIQAMQAKAREKGYFNPVVVGAIPFDTQRNAQLVIPEYLERTRHVKYAVPNKPTHNHVNQAVTITQIPAAAEYKAGVAQALKQFQNSELSKVVLSRSLQVTTPVAIDVQQLLAQLAADNTTGYTFAVNLPTANDQQLFNGRMLLGASPELLVSRSGTVVQSNPLAGSIPRSSNLKEDQQRAARLLQSEKDLHEHAVVVDAVATALRPYCKILDVPAKPSVISTATMWHLSTFIQGELLDPTTSSLTLAHALHPTPAVCGYPPLMAKKAIKDIEPFDRGFFTGMLGWCDSHGDGEWIVTIRCAEVADNEMTLFAGAGVVEGSCPESEWNETGAKFRTMLNAIGIAPLSEVNKEEVKQEPCEASQ</sequence>
<dbReference type="PANTHER" id="PTHR42839:SF2">
    <property type="entry name" value="ISOCHORISMATE SYNTHASE ENTC"/>
    <property type="match status" value="1"/>
</dbReference>
<dbReference type="NCBIfam" id="NF005380">
    <property type="entry name" value="PRK06923.1"/>
    <property type="match status" value="1"/>
</dbReference>
<evidence type="ECO:0000256" key="4">
    <source>
        <dbReference type="ARBA" id="ARBA00023235"/>
    </source>
</evidence>
<reference evidence="7 8" key="1">
    <citation type="submission" date="2020-07" db="EMBL/GenBank/DDBJ databases">
        <title>Endozoicomonas sp. nov., isolated from sediment.</title>
        <authorList>
            <person name="Gu T."/>
        </authorList>
    </citation>
    <scope>NUCLEOTIDE SEQUENCE [LARGE SCALE GENOMIC DNA]</scope>
    <source>
        <strain evidence="7 8">SM1973</strain>
    </source>
</reference>
<dbReference type="Gene3D" id="3.60.120.10">
    <property type="entry name" value="Anthranilate synthase"/>
    <property type="match status" value="1"/>
</dbReference>
<dbReference type="InterPro" id="IPR004561">
    <property type="entry name" value="IsoChor_synthase"/>
</dbReference>
<dbReference type="GO" id="GO:0009697">
    <property type="term" value="P:salicylic acid biosynthetic process"/>
    <property type="evidence" value="ECO:0007669"/>
    <property type="project" value="TreeGrafter"/>
</dbReference>
<comment type="similarity">
    <text evidence="2">Belongs to the isochorismate synthase family.</text>
</comment>
<dbReference type="RefSeq" id="WP_180567094.1">
    <property type="nucleotide sequence ID" value="NZ_JACCKB010000003.1"/>
</dbReference>
<dbReference type="EMBL" id="JACCKB010000003">
    <property type="protein sequence ID" value="NYZ65066.1"/>
    <property type="molecule type" value="Genomic_DNA"/>
</dbReference>
<evidence type="ECO:0000313" key="8">
    <source>
        <dbReference type="Proteomes" id="UP000569732"/>
    </source>
</evidence>
<comment type="catalytic activity">
    <reaction evidence="1">
        <text>chorismate = isochorismate</text>
        <dbReference type="Rhea" id="RHEA:18985"/>
        <dbReference type="ChEBI" id="CHEBI:29748"/>
        <dbReference type="ChEBI" id="CHEBI:29780"/>
        <dbReference type="EC" id="5.4.4.2"/>
    </reaction>
</comment>
<proteinExistence type="inferred from homology"/>
<keyword evidence="8" id="KW-1185">Reference proteome</keyword>
<dbReference type="PANTHER" id="PTHR42839">
    <property type="entry name" value="ISOCHORISMATE SYNTHASE ENTC"/>
    <property type="match status" value="1"/>
</dbReference>
<keyword evidence="4" id="KW-0413">Isomerase</keyword>
<feature type="domain" description="Chorismate-utilising enzyme C-terminal" evidence="6">
    <location>
        <begin position="126"/>
        <end position="388"/>
    </location>
</feature>
<evidence type="ECO:0000259" key="6">
    <source>
        <dbReference type="Pfam" id="PF00425"/>
    </source>
</evidence>
<dbReference type="Proteomes" id="UP000569732">
    <property type="component" value="Unassembled WGS sequence"/>
</dbReference>
<dbReference type="NCBIfam" id="TIGR00543">
    <property type="entry name" value="isochor_syn"/>
    <property type="match status" value="1"/>
</dbReference>
<accession>A0A853ICH3</accession>
<dbReference type="GO" id="GO:0008909">
    <property type="term" value="F:isochorismate synthase activity"/>
    <property type="evidence" value="ECO:0007669"/>
    <property type="project" value="UniProtKB-EC"/>
</dbReference>
<organism evidence="7 8">
    <name type="scientific">Spartinivicinus marinus</name>
    <dbReference type="NCBI Taxonomy" id="2994442"/>
    <lineage>
        <taxon>Bacteria</taxon>
        <taxon>Pseudomonadati</taxon>
        <taxon>Pseudomonadota</taxon>
        <taxon>Gammaproteobacteria</taxon>
        <taxon>Oceanospirillales</taxon>
        <taxon>Zooshikellaceae</taxon>
        <taxon>Spartinivicinus</taxon>
    </lineage>
</organism>
<dbReference type="EC" id="5.4.4.2" evidence="3"/>
<protein>
    <recommendedName>
        <fullName evidence="3">isochorismate synthase</fullName>
        <ecNumber evidence="3">5.4.4.2</ecNumber>
    </recommendedName>
    <alternativeName>
        <fullName evidence="5">Isochorismate mutase</fullName>
    </alternativeName>
</protein>
<dbReference type="Pfam" id="PF00425">
    <property type="entry name" value="Chorismate_bind"/>
    <property type="match status" value="1"/>
</dbReference>
<dbReference type="InterPro" id="IPR005801">
    <property type="entry name" value="ADC_synthase"/>
</dbReference>
<gene>
    <name evidence="7" type="primary">dhbC</name>
    <name evidence="7" type="ORF">H0A36_03530</name>
</gene>
<comment type="caution">
    <text evidence="7">The sequence shown here is derived from an EMBL/GenBank/DDBJ whole genome shotgun (WGS) entry which is preliminary data.</text>
</comment>